<feature type="domain" description="FAD dependent oxidoreductase" evidence="1">
    <location>
        <begin position="63"/>
        <end position="466"/>
    </location>
</feature>
<dbReference type="Gene3D" id="3.30.9.10">
    <property type="entry name" value="D-Amino Acid Oxidase, subunit A, domain 2"/>
    <property type="match status" value="1"/>
</dbReference>
<evidence type="ECO:0000313" key="3">
    <source>
        <dbReference type="Proteomes" id="UP000036893"/>
    </source>
</evidence>
<evidence type="ECO:0000259" key="1">
    <source>
        <dbReference type="Pfam" id="PF01266"/>
    </source>
</evidence>
<reference evidence="2" key="2">
    <citation type="submission" date="2021-01" db="EMBL/GenBank/DDBJ databases">
        <title>Pan-genome distribution and transcriptional activeness of fungal secondary metabolism genes in Aspergillus section Fumigati.</title>
        <authorList>
            <person name="Takahashi H."/>
            <person name="Umemura M."/>
            <person name="Ninomiya A."/>
            <person name="Kusuya Y."/>
            <person name="Urayama S."/>
            <person name="Shimizu M."/>
            <person name="Watanabe A."/>
            <person name="Kamei K."/>
            <person name="Yaguchi T."/>
            <person name="Hagiwara D."/>
        </authorList>
    </citation>
    <scope>NUCLEOTIDE SEQUENCE</scope>
    <source>
        <strain evidence="2">IFM 46973</strain>
    </source>
</reference>
<dbReference type="InterPro" id="IPR006076">
    <property type="entry name" value="FAD-dep_OxRdtase"/>
</dbReference>
<dbReference type="Proteomes" id="UP000036893">
    <property type="component" value="Unassembled WGS sequence"/>
</dbReference>
<dbReference type="InterPro" id="IPR036188">
    <property type="entry name" value="FAD/NAD-bd_sf"/>
</dbReference>
<organism evidence="2 3">
    <name type="scientific">Aspergillus udagawae</name>
    <dbReference type="NCBI Taxonomy" id="91492"/>
    <lineage>
        <taxon>Eukaryota</taxon>
        <taxon>Fungi</taxon>
        <taxon>Dikarya</taxon>
        <taxon>Ascomycota</taxon>
        <taxon>Pezizomycotina</taxon>
        <taxon>Eurotiomycetes</taxon>
        <taxon>Eurotiomycetidae</taxon>
        <taxon>Eurotiales</taxon>
        <taxon>Aspergillaceae</taxon>
        <taxon>Aspergillus</taxon>
        <taxon>Aspergillus subgen. Fumigati</taxon>
    </lineage>
</organism>
<sequence length="519" mass="57055">MAFAQAILSNPAIPIEDRQQALDRAFSDPGLPTAHPTSSFWLRTPHPEIAQAQPTELPSEAEVVIIGSGVTGTSIARTLLKSRKPGKDTKARPAVVILEARDVCSGATGRNGGHILETAEEFAELEASLGLEAAKKVVRFRMAHLQEILKTADEYGLTEETQARKVQFLCVYFDERGWKGALSRLQRLKECLPHETIEWTAYERNEIPKEFCLPHARGIVAGPAGAIWPYRFITGVLAHLRSEFPQDLLIKAKTPVTAIRDITPGEMTPLRYSIETTRGTIRARHVVHCTNAHVGHLVPGLRGRIYSVRGQMSAQTPGSKFRNQGTEHSWIFNYDRGFDYLTQLPPSEAGEMMMFGGGFAQGELGGISDLGISTDSELSLYADIHLSGALSAIFGRENWGSVPGPSVEKMWTGNMGFSADGLPWVGQLPVSLTEREQKEKGQGAEWVSAGFSGEGMVYAWLCGKAVGTMLLAYDDELLETESADLSWFPEQMLVTEKRIKKSVLPRDTDGISSYLQLTR</sequence>
<dbReference type="AlphaFoldDB" id="A0A8E0QMM3"/>
<name>A0A8E0QMM3_9EURO</name>
<dbReference type="SUPFAM" id="SSF51905">
    <property type="entry name" value="FAD/NAD(P)-binding domain"/>
    <property type="match status" value="1"/>
</dbReference>
<protein>
    <recommendedName>
        <fullName evidence="1">FAD dependent oxidoreductase domain-containing protein</fullName>
    </recommendedName>
</protein>
<dbReference type="PANTHER" id="PTHR13847">
    <property type="entry name" value="SARCOSINE DEHYDROGENASE-RELATED"/>
    <property type="match status" value="1"/>
</dbReference>
<reference evidence="2" key="1">
    <citation type="journal article" date="2015" name="Genome Announc.">
        <title>Draft Genome Sequence of the Pathogenic Filamentous Fungus Aspergillus udagawae Strain IFM 46973T.</title>
        <authorList>
            <person name="Kusuya Y."/>
            <person name="Takahashi-Nakaguchi A."/>
            <person name="Takahashi H."/>
            <person name="Yaguchi T."/>
        </authorList>
    </citation>
    <scope>NUCLEOTIDE SEQUENCE</scope>
    <source>
        <strain evidence="2">IFM 46973</strain>
    </source>
</reference>
<dbReference type="GeneID" id="66991517"/>
<dbReference type="EMBL" id="BBXM02000003">
    <property type="protein sequence ID" value="GIC87654.1"/>
    <property type="molecule type" value="Genomic_DNA"/>
</dbReference>
<dbReference type="GO" id="GO:0005737">
    <property type="term" value="C:cytoplasm"/>
    <property type="evidence" value="ECO:0007669"/>
    <property type="project" value="TreeGrafter"/>
</dbReference>
<proteinExistence type="predicted"/>
<dbReference type="Gene3D" id="3.50.50.60">
    <property type="entry name" value="FAD/NAD(P)-binding domain"/>
    <property type="match status" value="1"/>
</dbReference>
<dbReference type="Pfam" id="PF01266">
    <property type="entry name" value="DAO"/>
    <property type="match status" value="1"/>
</dbReference>
<comment type="caution">
    <text evidence="2">The sequence shown here is derived from an EMBL/GenBank/DDBJ whole genome shotgun (WGS) entry which is preliminary data.</text>
</comment>
<dbReference type="RefSeq" id="XP_043144920.1">
    <property type="nucleotide sequence ID" value="XM_043288985.1"/>
</dbReference>
<evidence type="ECO:0000313" key="2">
    <source>
        <dbReference type="EMBL" id="GIC87654.1"/>
    </source>
</evidence>
<accession>A0A8E0QMM3</accession>
<gene>
    <name evidence="2" type="ORF">Aud_004041</name>
</gene>
<dbReference type="PANTHER" id="PTHR13847:SF213">
    <property type="entry name" value="DEPENDENT OXIDOREDUCTASE, PUTATIVE-RELATED"/>
    <property type="match status" value="1"/>
</dbReference>